<evidence type="ECO:0000313" key="17">
    <source>
        <dbReference type="Proteomes" id="UP000622580"/>
    </source>
</evidence>
<evidence type="ECO:0000256" key="11">
    <source>
        <dbReference type="PROSITE-ProRule" id="PRU01360"/>
    </source>
</evidence>
<evidence type="ECO:0000256" key="5">
    <source>
        <dbReference type="ARBA" id="ARBA00022692"/>
    </source>
</evidence>
<comment type="subcellular location">
    <subcellularLocation>
        <location evidence="1 11">Cell outer membrane</location>
        <topology evidence="1 11">Multi-pass membrane protein</topology>
    </subcellularLocation>
</comment>
<evidence type="ECO:0000256" key="2">
    <source>
        <dbReference type="ARBA" id="ARBA00022448"/>
    </source>
</evidence>
<evidence type="ECO:0000256" key="13">
    <source>
        <dbReference type="SAM" id="SignalP"/>
    </source>
</evidence>
<keyword evidence="9 11" id="KW-0472">Membrane</keyword>
<dbReference type="Gene3D" id="2.40.170.20">
    <property type="entry name" value="TonB-dependent receptor, beta-barrel domain"/>
    <property type="match status" value="1"/>
</dbReference>
<keyword evidence="5 11" id="KW-0812">Transmembrane</keyword>
<dbReference type="CDD" id="cd01347">
    <property type="entry name" value="ligand_gated_channel"/>
    <property type="match status" value="1"/>
</dbReference>
<dbReference type="InterPro" id="IPR000531">
    <property type="entry name" value="Beta-barrel_TonB"/>
</dbReference>
<dbReference type="Proteomes" id="UP000622580">
    <property type="component" value="Unassembled WGS sequence"/>
</dbReference>
<evidence type="ECO:0000256" key="7">
    <source>
        <dbReference type="ARBA" id="ARBA00023065"/>
    </source>
</evidence>
<evidence type="ECO:0000256" key="6">
    <source>
        <dbReference type="ARBA" id="ARBA00023004"/>
    </source>
</evidence>
<dbReference type="SUPFAM" id="SSF56935">
    <property type="entry name" value="Porins"/>
    <property type="match status" value="1"/>
</dbReference>
<dbReference type="Pfam" id="PF00593">
    <property type="entry name" value="TonB_dep_Rec_b-barrel"/>
    <property type="match status" value="1"/>
</dbReference>
<keyword evidence="10 11" id="KW-0998">Cell outer membrane</keyword>
<protein>
    <submittedName>
        <fullName evidence="16">TonB-dependent receptor</fullName>
    </submittedName>
</protein>
<evidence type="ECO:0000256" key="9">
    <source>
        <dbReference type="ARBA" id="ARBA00023136"/>
    </source>
</evidence>
<evidence type="ECO:0000256" key="10">
    <source>
        <dbReference type="ARBA" id="ARBA00023237"/>
    </source>
</evidence>
<evidence type="ECO:0000313" key="16">
    <source>
        <dbReference type="EMBL" id="MBR7619104.1"/>
    </source>
</evidence>
<keyword evidence="8 12" id="KW-0798">TonB box</keyword>
<evidence type="ECO:0000256" key="12">
    <source>
        <dbReference type="RuleBase" id="RU003357"/>
    </source>
</evidence>
<evidence type="ECO:0000259" key="15">
    <source>
        <dbReference type="Pfam" id="PF07715"/>
    </source>
</evidence>
<dbReference type="PANTHER" id="PTHR32552:SF81">
    <property type="entry name" value="TONB-DEPENDENT OUTER MEMBRANE RECEPTOR"/>
    <property type="match status" value="1"/>
</dbReference>
<name>A0A941D0I8_9CAUL</name>
<evidence type="ECO:0000259" key="14">
    <source>
        <dbReference type="Pfam" id="PF00593"/>
    </source>
</evidence>
<feature type="domain" description="TonB-dependent receptor-like beta-barrel" evidence="14">
    <location>
        <begin position="274"/>
        <end position="690"/>
    </location>
</feature>
<dbReference type="RefSeq" id="WP_215339242.1">
    <property type="nucleotide sequence ID" value="NZ_JAGSGD010000001.1"/>
</dbReference>
<reference evidence="16" key="1">
    <citation type="submission" date="2021-04" db="EMBL/GenBank/DDBJ databases">
        <title>Draft genome assembly of strain Phenylobacterium sp. 20VBR1 using MiniION and Illumina platforms.</title>
        <authorList>
            <person name="Thomas F.A."/>
            <person name="Krishnan K.P."/>
            <person name="Sinha R.K."/>
        </authorList>
    </citation>
    <scope>NUCLEOTIDE SEQUENCE</scope>
    <source>
        <strain evidence="16">20VBR1</strain>
    </source>
</reference>
<keyword evidence="3 11" id="KW-1134">Transmembrane beta strand</keyword>
<dbReference type="PANTHER" id="PTHR32552">
    <property type="entry name" value="FERRICHROME IRON RECEPTOR-RELATED"/>
    <property type="match status" value="1"/>
</dbReference>
<dbReference type="Pfam" id="PF07715">
    <property type="entry name" value="Plug"/>
    <property type="match status" value="1"/>
</dbReference>
<proteinExistence type="inferred from homology"/>
<keyword evidence="17" id="KW-1185">Reference proteome</keyword>
<dbReference type="InterPro" id="IPR036942">
    <property type="entry name" value="Beta-barrel_TonB_sf"/>
</dbReference>
<keyword evidence="6" id="KW-0408">Iron</keyword>
<evidence type="ECO:0000256" key="1">
    <source>
        <dbReference type="ARBA" id="ARBA00004571"/>
    </source>
</evidence>
<evidence type="ECO:0000256" key="3">
    <source>
        <dbReference type="ARBA" id="ARBA00022452"/>
    </source>
</evidence>
<dbReference type="InterPro" id="IPR039426">
    <property type="entry name" value="TonB-dep_rcpt-like"/>
</dbReference>
<accession>A0A941D0I8</accession>
<keyword evidence="16" id="KW-0675">Receptor</keyword>
<evidence type="ECO:0000256" key="8">
    <source>
        <dbReference type="ARBA" id="ARBA00023077"/>
    </source>
</evidence>
<keyword evidence="4" id="KW-0410">Iron transport</keyword>
<organism evidence="16 17">
    <name type="scientific">Phenylobacterium glaciei</name>
    <dbReference type="NCBI Taxonomy" id="2803784"/>
    <lineage>
        <taxon>Bacteria</taxon>
        <taxon>Pseudomonadati</taxon>
        <taxon>Pseudomonadota</taxon>
        <taxon>Alphaproteobacteria</taxon>
        <taxon>Caulobacterales</taxon>
        <taxon>Caulobacteraceae</taxon>
        <taxon>Phenylobacterium</taxon>
    </lineage>
</organism>
<feature type="chain" id="PRO_5036863906" evidence="13">
    <location>
        <begin position="30"/>
        <end position="728"/>
    </location>
</feature>
<evidence type="ECO:0000256" key="4">
    <source>
        <dbReference type="ARBA" id="ARBA00022496"/>
    </source>
</evidence>
<sequence>MEFQNIRRGLLLAATALAAVQAAPAFAQAARQTTVEEVIVTAEKREARLQDVPVSITSISEKQLQASNLNSGTEIARMTPNLRVSNLGNEDQPKFSMRGVATPDFNLNSNSPTGIFYDEVYVASQFLGGPQIFDLARVEVLRGPQGTLYGKNTTGGAVNFITRAPSFDTNGNLSIQAGDNGFWHANGALNVPLVDDKLAMRVAFNASKSDGWVKNYNPAGKDLSSIDNRAVRVSFLYRPTDDFDATLRLFSSRANPTNIGTVNVGLLPGGKNAFGVNPRVNPLTGAPFDNHEGYYDRTGGQIRADGDGATLTMNKRFGDLTVTAISNYTRGSFLNNVDGDGSIAPLLAIDFYADTKEWSQDLRVSTNFEGPFNLIAGVYFGHDEVAIRTDWNFFAGAIIRNQRYDQERDSYAIYADGTYDVTAADQLYAGIRWTHDKGAISNFRVTGAGAPPITPQPTKSYDDSAPTGRLGLRHKFSDDIMAYVQYARGYRSSAINGSALFNPADINVADPETLNSYEVGLKTQLFDRRLTLNSSAFYYDYKNQQFINTVSIGQSNVVNAGAAKLYGLEVEAVAQVTPELTLRAGGSLLHTEYTKLVLNEIIGGVLTPVDLKGKELIEAPHQSLNLAADYALPVGDDGELSFHIDANYVGSQFYTPQNRPLSKLPSYWESNARVGYGHGNWEVAAWVKNLGDNDTPGGLVGPDTTTFQQIFLAPTYPRRYGLEVSYRF</sequence>
<dbReference type="AlphaFoldDB" id="A0A941D0I8"/>
<keyword evidence="13" id="KW-0732">Signal</keyword>
<dbReference type="GO" id="GO:0009279">
    <property type="term" value="C:cell outer membrane"/>
    <property type="evidence" value="ECO:0007669"/>
    <property type="project" value="UniProtKB-SubCell"/>
</dbReference>
<gene>
    <name evidence="16" type="ORF">JKL49_06845</name>
</gene>
<dbReference type="EMBL" id="JAGSGD010000001">
    <property type="protein sequence ID" value="MBR7619104.1"/>
    <property type="molecule type" value="Genomic_DNA"/>
</dbReference>
<dbReference type="GO" id="GO:0006826">
    <property type="term" value="P:iron ion transport"/>
    <property type="evidence" value="ECO:0007669"/>
    <property type="project" value="UniProtKB-KW"/>
</dbReference>
<dbReference type="PROSITE" id="PS52016">
    <property type="entry name" value="TONB_DEPENDENT_REC_3"/>
    <property type="match status" value="1"/>
</dbReference>
<dbReference type="InterPro" id="IPR006311">
    <property type="entry name" value="TAT_signal"/>
</dbReference>
<comment type="similarity">
    <text evidence="11 12">Belongs to the TonB-dependent receptor family.</text>
</comment>
<comment type="caution">
    <text evidence="16">The sequence shown here is derived from an EMBL/GenBank/DDBJ whole genome shotgun (WGS) entry which is preliminary data.</text>
</comment>
<dbReference type="InterPro" id="IPR012910">
    <property type="entry name" value="Plug_dom"/>
</dbReference>
<feature type="signal peptide" evidence="13">
    <location>
        <begin position="1"/>
        <end position="29"/>
    </location>
</feature>
<dbReference type="PROSITE" id="PS51318">
    <property type="entry name" value="TAT"/>
    <property type="match status" value="1"/>
</dbReference>
<feature type="domain" description="TonB-dependent receptor plug" evidence="15">
    <location>
        <begin position="49"/>
        <end position="157"/>
    </location>
</feature>
<keyword evidence="2 11" id="KW-0813">Transport</keyword>
<keyword evidence="7" id="KW-0406">Ion transport</keyword>